<proteinExistence type="predicted"/>
<reference evidence="1" key="1">
    <citation type="journal article" date="2019" name="bioRxiv">
        <title>The Genome of the Zebra Mussel, Dreissena polymorpha: A Resource for Invasive Species Research.</title>
        <authorList>
            <person name="McCartney M.A."/>
            <person name="Auch B."/>
            <person name="Kono T."/>
            <person name="Mallez S."/>
            <person name="Zhang Y."/>
            <person name="Obille A."/>
            <person name="Becker A."/>
            <person name="Abrahante J.E."/>
            <person name="Garbe J."/>
            <person name="Badalamenti J.P."/>
            <person name="Herman A."/>
            <person name="Mangelson H."/>
            <person name="Liachko I."/>
            <person name="Sullivan S."/>
            <person name="Sone E.D."/>
            <person name="Koren S."/>
            <person name="Silverstein K.A.T."/>
            <person name="Beckman K.B."/>
            <person name="Gohl D.M."/>
        </authorList>
    </citation>
    <scope>NUCLEOTIDE SEQUENCE</scope>
    <source>
        <strain evidence="1">Duluth1</strain>
        <tissue evidence="1">Whole animal</tissue>
    </source>
</reference>
<dbReference type="Proteomes" id="UP000828390">
    <property type="component" value="Unassembled WGS sequence"/>
</dbReference>
<evidence type="ECO:0000313" key="1">
    <source>
        <dbReference type="EMBL" id="KAH3855689.1"/>
    </source>
</evidence>
<evidence type="ECO:0000313" key="2">
    <source>
        <dbReference type="Proteomes" id="UP000828390"/>
    </source>
</evidence>
<dbReference type="EMBL" id="JAIWYP010000003">
    <property type="protein sequence ID" value="KAH3855689.1"/>
    <property type="molecule type" value="Genomic_DNA"/>
</dbReference>
<keyword evidence="2" id="KW-1185">Reference proteome</keyword>
<reference evidence="1" key="2">
    <citation type="submission" date="2020-11" db="EMBL/GenBank/DDBJ databases">
        <authorList>
            <person name="McCartney M.A."/>
            <person name="Auch B."/>
            <person name="Kono T."/>
            <person name="Mallez S."/>
            <person name="Becker A."/>
            <person name="Gohl D.M."/>
            <person name="Silverstein K.A.T."/>
            <person name="Koren S."/>
            <person name="Bechman K.B."/>
            <person name="Herman A."/>
            <person name="Abrahante J.E."/>
            <person name="Garbe J."/>
        </authorList>
    </citation>
    <scope>NUCLEOTIDE SEQUENCE</scope>
    <source>
        <strain evidence="1">Duluth1</strain>
        <tissue evidence="1">Whole animal</tissue>
    </source>
</reference>
<name>A0A9D4R5H1_DREPO</name>
<organism evidence="1 2">
    <name type="scientific">Dreissena polymorpha</name>
    <name type="common">Zebra mussel</name>
    <name type="synonym">Mytilus polymorpha</name>
    <dbReference type="NCBI Taxonomy" id="45954"/>
    <lineage>
        <taxon>Eukaryota</taxon>
        <taxon>Metazoa</taxon>
        <taxon>Spiralia</taxon>
        <taxon>Lophotrochozoa</taxon>
        <taxon>Mollusca</taxon>
        <taxon>Bivalvia</taxon>
        <taxon>Autobranchia</taxon>
        <taxon>Heteroconchia</taxon>
        <taxon>Euheterodonta</taxon>
        <taxon>Imparidentia</taxon>
        <taxon>Neoheterodontei</taxon>
        <taxon>Myida</taxon>
        <taxon>Dreissenoidea</taxon>
        <taxon>Dreissenidae</taxon>
        <taxon>Dreissena</taxon>
    </lineage>
</organism>
<accession>A0A9D4R5H1</accession>
<sequence length="96" mass="10490">MLLLKLANLSSVIPARESLAMKSAILNPLMTALFLVNRCATASLQLTATQRDVVTPPSAQRARALTTATVVMDTSVTKETMPLSVRWRRPLPALWT</sequence>
<gene>
    <name evidence="1" type="ORF">DPMN_098259</name>
</gene>
<dbReference type="AlphaFoldDB" id="A0A9D4R5H1"/>
<comment type="caution">
    <text evidence="1">The sequence shown here is derived from an EMBL/GenBank/DDBJ whole genome shotgun (WGS) entry which is preliminary data.</text>
</comment>
<protein>
    <submittedName>
        <fullName evidence="1">Uncharacterized protein</fullName>
    </submittedName>
</protein>